<proteinExistence type="predicted"/>
<comment type="caution">
    <text evidence="5">The sequence shown here is derived from an EMBL/GenBank/DDBJ whole genome shotgun (WGS) entry which is preliminary data.</text>
</comment>
<dbReference type="PRINTS" id="PR00139">
    <property type="entry name" value="ASNGLNASE"/>
</dbReference>
<dbReference type="GO" id="GO:0004067">
    <property type="term" value="F:asparaginase activity"/>
    <property type="evidence" value="ECO:0007669"/>
    <property type="project" value="UniProtKB-UniRule"/>
</dbReference>
<dbReference type="SUPFAM" id="SSF53774">
    <property type="entry name" value="Glutaminase/Asparaginase"/>
    <property type="match status" value="1"/>
</dbReference>
<reference evidence="5 6" key="1">
    <citation type="submission" date="2017-12" db="EMBL/GenBank/DDBJ databases">
        <title>Sequencing, de novo assembly and annotation of complete genome of a new Thraustochytrid species, strain FCC1311.</title>
        <authorList>
            <person name="Sedici K."/>
            <person name="Godart F."/>
            <person name="Aiese Cigliano R."/>
            <person name="Sanseverino W."/>
            <person name="Barakat M."/>
            <person name="Ortet P."/>
            <person name="Marechal E."/>
            <person name="Cagnac O."/>
            <person name="Amato A."/>
        </authorList>
    </citation>
    <scope>NUCLEOTIDE SEQUENCE [LARGE SCALE GENOMIC DNA]</scope>
</reference>
<dbReference type="Gene3D" id="3.90.190.10">
    <property type="entry name" value="Protein tyrosine phosphatase superfamily"/>
    <property type="match status" value="1"/>
</dbReference>
<gene>
    <name evidence="5" type="ORF">FCC1311_091162</name>
</gene>
<dbReference type="AlphaFoldDB" id="A0A2R5GWV5"/>
<feature type="region of interest" description="Disordered" evidence="3">
    <location>
        <begin position="27"/>
        <end position="104"/>
    </location>
</feature>
<protein>
    <submittedName>
        <fullName evidence="5">L-asparaginase, putative</fullName>
    </submittedName>
</protein>
<dbReference type="Gene3D" id="3.40.50.1170">
    <property type="entry name" value="L-asparaginase, N-terminal domain"/>
    <property type="match status" value="1"/>
</dbReference>
<dbReference type="PANTHER" id="PTHR11707">
    <property type="entry name" value="L-ASPARAGINASE"/>
    <property type="match status" value="1"/>
</dbReference>
<feature type="domain" description="L-asparaginase N-terminal" evidence="4">
    <location>
        <begin position="337"/>
        <end position="492"/>
    </location>
</feature>
<dbReference type="InParanoid" id="A0A2R5GWV5"/>
<evidence type="ECO:0000256" key="1">
    <source>
        <dbReference type="PIRSR" id="PIRSR001220-1"/>
    </source>
</evidence>
<dbReference type="PROSITE" id="PS51732">
    <property type="entry name" value="ASN_GLN_ASE_3"/>
    <property type="match status" value="1"/>
</dbReference>
<dbReference type="PIRSF" id="PIRSF001220">
    <property type="entry name" value="L-ASNase_gatD"/>
    <property type="match status" value="1"/>
</dbReference>
<accession>A0A2R5GWV5</accession>
<feature type="compositionally biased region" description="Low complexity" evidence="3">
    <location>
        <begin position="42"/>
        <end position="56"/>
    </location>
</feature>
<dbReference type="InterPro" id="IPR006034">
    <property type="entry name" value="Asparaginase/glutaminase-like"/>
</dbReference>
<keyword evidence="6" id="KW-1185">Reference proteome</keyword>
<dbReference type="PANTHER" id="PTHR11707:SF28">
    <property type="entry name" value="60 KDA LYSOPHOSPHOLIPASE"/>
    <property type="match status" value="1"/>
</dbReference>
<dbReference type="InterPro" id="IPR037152">
    <property type="entry name" value="L-asparaginase_N_sf"/>
</dbReference>
<evidence type="ECO:0000313" key="6">
    <source>
        <dbReference type="Proteomes" id="UP000241890"/>
    </source>
</evidence>
<evidence type="ECO:0000256" key="2">
    <source>
        <dbReference type="PIRSR" id="PIRSR001220-2"/>
    </source>
</evidence>
<evidence type="ECO:0000259" key="4">
    <source>
        <dbReference type="Pfam" id="PF00710"/>
    </source>
</evidence>
<organism evidence="5 6">
    <name type="scientific">Hondaea fermentalgiana</name>
    <dbReference type="NCBI Taxonomy" id="2315210"/>
    <lineage>
        <taxon>Eukaryota</taxon>
        <taxon>Sar</taxon>
        <taxon>Stramenopiles</taxon>
        <taxon>Bigyra</taxon>
        <taxon>Labyrinthulomycetes</taxon>
        <taxon>Thraustochytrida</taxon>
        <taxon>Thraustochytriidae</taxon>
        <taxon>Hondaea</taxon>
    </lineage>
</organism>
<dbReference type="Pfam" id="PF00710">
    <property type="entry name" value="Asparaginase"/>
    <property type="match status" value="1"/>
</dbReference>
<dbReference type="OrthoDB" id="542841at2759"/>
<evidence type="ECO:0000256" key="3">
    <source>
        <dbReference type="SAM" id="MobiDB-lite"/>
    </source>
</evidence>
<dbReference type="PIRSF" id="PIRSF500176">
    <property type="entry name" value="L_ASNase"/>
    <property type="match status" value="1"/>
</dbReference>
<name>A0A2R5GWV5_9STRA</name>
<feature type="active site" description="O-isoaspartyl threonine intermediate" evidence="1">
    <location>
        <position position="345"/>
    </location>
</feature>
<sequence length="515" mass="55373">MEVWQGDDAGARDTTPRDDADVAVAAASNLAPASGRDDRVWAAAAPGGPRPASGPSRPRRNVTQTTTTTTAIQNTELEDDDANSLAAKGKAAGQPERRPGSSWIEGVSAKSVREWIDGVVDGKSKIERFLVLLSDGELARFVGEGVSLLDELRDDQRVKRVDHVPSLQQKKACAEILTALTEADRAGENILICCASGQVRTAAVCALWVHHRYFIGLSDAVQEVREFAKSQHCVRLPALVDVMNLVSPELESTAARRASGMLKPSSRSQTYDGLGTSSSSSVWSENFRTPRPSVSDGAWGTPRTAALASARSAFTHTTQGSFAPRAGLEDAEHHPGVLFVTTGGTIDKDYPRLSGGYAFEIGEPAIHNILRDLREINALAAFSYAIASVCRKDSQDISQGDRLAIANEIQRVEAKRVIVTHGTDTLIETAEFLRDELASLGIDDVYIVLTGALRPYKFRNSDALFNIGTAIGAVRSLTKPGVYIAMNGEVLSVTDDGTGYIERDPQTALFVKTLR</sequence>
<feature type="compositionally biased region" description="Basic and acidic residues" evidence="3">
    <location>
        <begin position="9"/>
        <end position="20"/>
    </location>
</feature>
<dbReference type="InterPro" id="IPR027474">
    <property type="entry name" value="L-asparaginase_N"/>
</dbReference>
<dbReference type="InterPro" id="IPR029021">
    <property type="entry name" value="Prot-tyrosine_phosphatase-like"/>
</dbReference>
<dbReference type="SUPFAM" id="SSF52799">
    <property type="entry name" value="(Phosphotyrosine protein) phosphatases II"/>
    <property type="match status" value="1"/>
</dbReference>
<feature type="region of interest" description="Disordered" evidence="3">
    <location>
        <begin position="1"/>
        <end position="20"/>
    </location>
</feature>
<feature type="region of interest" description="Disordered" evidence="3">
    <location>
        <begin position="257"/>
        <end position="299"/>
    </location>
</feature>
<feature type="binding site" evidence="2">
    <location>
        <begin position="423"/>
        <end position="424"/>
    </location>
    <ligand>
        <name>substrate</name>
    </ligand>
</feature>
<dbReference type="Proteomes" id="UP000241890">
    <property type="component" value="Unassembled WGS sequence"/>
</dbReference>
<feature type="binding site" evidence="2">
    <location>
        <position position="394"/>
    </location>
    <ligand>
        <name>substrate</name>
    </ligand>
</feature>
<dbReference type="InterPro" id="IPR036152">
    <property type="entry name" value="Asp/glu_Ase-like_sf"/>
</dbReference>
<dbReference type="EMBL" id="BEYU01000134">
    <property type="protein sequence ID" value="GBG32891.1"/>
    <property type="molecule type" value="Genomic_DNA"/>
</dbReference>
<evidence type="ECO:0000313" key="5">
    <source>
        <dbReference type="EMBL" id="GBG32891.1"/>
    </source>
</evidence>